<feature type="compositionally biased region" description="Polar residues" evidence="1">
    <location>
        <begin position="120"/>
        <end position="135"/>
    </location>
</feature>
<feature type="region of interest" description="Disordered" evidence="1">
    <location>
        <begin position="116"/>
        <end position="135"/>
    </location>
</feature>
<keyword evidence="3" id="KW-1185">Reference proteome</keyword>
<gene>
    <name evidence="2" type="ORF">HAX54_017393</name>
</gene>
<reference evidence="2 3" key="1">
    <citation type="journal article" date="2021" name="BMC Genomics">
        <title>Datura genome reveals duplications of psychoactive alkaloid biosynthetic genes and high mutation rate following tissue culture.</title>
        <authorList>
            <person name="Rajewski A."/>
            <person name="Carter-House D."/>
            <person name="Stajich J."/>
            <person name="Litt A."/>
        </authorList>
    </citation>
    <scope>NUCLEOTIDE SEQUENCE [LARGE SCALE GENOMIC DNA]</scope>
    <source>
        <strain evidence="2">AR-01</strain>
    </source>
</reference>
<dbReference type="PANTHER" id="PTHR33240:SF8">
    <property type="entry name" value="OS03G0439900 PROTEIN"/>
    <property type="match status" value="1"/>
</dbReference>
<evidence type="ECO:0000256" key="1">
    <source>
        <dbReference type="SAM" id="MobiDB-lite"/>
    </source>
</evidence>
<evidence type="ECO:0000313" key="3">
    <source>
        <dbReference type="Proteomes" id="UP000823775"/>
    </source>
</evidence>
<protein>
    <submittedName>
        <fullName evidence="2">Uncharacterized protein</fullName>
    </submittedName>
</protein>
<evidence type="ECO:0000313" key="2">
    <source>
        <dbReference type="EMBL" id="MCD9559435.1"/>
    </source>
</evidence>
<name>A0ABS8ULC2_DATST</name>
<organism evidence="2 3">
    <name type="scientific">Datura stramonium</name>
    <name type="common">Jimsonweed</name>
    <name type="synonym">Common thornapple</name>
    <dbReference type="NCBI Taxonomy" id="4076"/>
    <lineage>
        <taxon>Eukaryota</taxon>
        <taxon>Viridiplantae</taxon>
        <taxon>Streptophyta</taxon>
        <taxon>Embryophyta</taxon>
        <taxon>Tracheophyta</taxon>
        <taxon>Spermatophyta</taxon>
        <taxon>Magnoliopsida</taxon>
        <taxon>eudicotyledons</taxon>
        <taxon>Gunneridae</taxon>
        <taxon>Pentapetalae</taxon>
        <taxon>asterids</taxon>
        <taxon>lamiids</taxon>
        <taxon>Solanales</taxon>
        <taxon>Solanaceae</taxon>
        <taxon>Solanoideae</taxon>
        <taxon>Datureae</taxon>
        <taxon>Datura</taxon>
    </lineage>
</organism>
<dbReference type="Proteomes" id="UP000823775">
    <property type="component" value="Unassembled WGS sequence"/>
</dbReference>
<dbReference type="EMBL" id="JACEIK010002151">
    <property type="protein sequence ID" value="MCD9559435.1"/>
    <property type="molecule type" value="Genomic_DNA"/>
</dbReference>
<proteinExistence type="predicted"/>
<comment type="caution">
    <text evidence="2">The sequence shown here is derived from an EMBL/GenBank/DDBJ whole genome shotgun (WGS) entry which is preliminary data.</text>
</comment>
<dbReference type="PANTHER" id="PTHR33240">
    <property type="entry name" value="OS08G0508500 PROTEIN"/>
    <property type="match status" value="1"/>
</dbReference>
<accession>A0ABS8ULC2</accession>
<sequence length="189" mass="20948">MAKTLVVFNMASETTKGEVTLSTNGNGMEKDTCFNILDREIGYNAILRKLWIHVMRAVPLTYHQVLNFPSPIGIMSIRGDLTVAREMNIVSPIGSPMLETPNLEKQESTLRKHPFKGSHVQVTDTPRLPPNNTGTEVVPLLGRKGQVCWRRVGEGERKVRITGVNGFAGADEKEGGEKKRREIGGYFAT</sequence>